<feature type="transmembrane region" description="Helical" evidence="2">
    <location>
        <begin position="92"/>
        <end position="113"/>
    </location>
</feature>
<dbReference type="EMBL" id="MU853793">
    <property type="protein sequence ID" value="KAK3940669.1"/>
    <property type="molecule type" value="Genomic_DNA"/>
</dbReference>
<proteinExistence type="predicted"/>
<comment type="caution">
    <text evidence="3">The sequence shown here is derived from an EMBL/GenBank/DDBJ whole genome shotgun (WGS) entry which is preliminary data.</text>
</comment>
<evidence type="ECO:0000256" key="2">
    <source>
        <dbReference type="SAM" id="Phobius"/>
    </source>
</evidence>
<keyword evidence="2" id="KW-1133">Transmembrane helix</keyword>
<evidence type="ECO:0000313" key="3">
    <source>
        <dbReference type="EMBL" id="KAK3940669.1"/>
    </source>
</evidence>
<accession>A0AAN6S4Y6</accession>
<reference evidence="4" key="1">
    <citation type="journal article" date="2023" name="Mol. Phylogenet. Evol.">
        <title>Genome-scale phylogeny and comparative genomics of the fungal order Sordariales.</title>
        <authorList>
            <person name="Hensen N."/>
            <person name="Bonometti L."/>
            <person name="Westerberg I."/>
            <person name="Brannstrom I.O."/>
            <person name="Guillou S."/>
            <person name="Cros-Aarteil S."/>
            <person name="Calhoun S."/>
            <person name="Haridas S."/>
            <person name="Kuo A."/>
            <person name="Mondo S."/>
            <person name="Pangilinan J."/>
            <person name="Riley R."/>
            <person name="LaButti K."/>
            <person name="Andreopoulos B."/>
            <person name="Lipzen A."/>
            <person name="Chen C."/>
            <person name="Yan M."/>
            <person name="Daum C."/>
            <person name="Ng V."/>
            <person name="Clum A."/>
            <person name="Steindorff A."/>
            <person name="Ohm R.A."/>
            <person name="Martin F."/>
            <person name="Silar P."/>
            <person name="Natvig D.O."/>
            <person name="Lalanne C."/>
            <person name="Gautier V."/>
            <person name="Ament-Velasquez S.L."/>
            <person name="Kruys A."/>
            <person name="Hutchinson M.I."/>
            <person name="Powell A.J."/>
            <person name="Barry K."/>
            <person name="Miller A.N."/>
            <person name="Grigoriev I.V."/>
            <person name="Debuchy R."/>
            <person name="Gladieux P."/>
            <person name="Hiltunen Thoren M."/>
            <person name="Johannesson H."/>
        </authorList>
    </citation>
    <scope>NUCLEOTIDE SEQUENCE [LARGE SCALE GENOMIC DNA]</scope>
    <source>
        <strain evidence="4">CBS 340.73</strain>
    </source>
</reference>
<keyword evidence="2" id="KW-0472">Membrane</keyword>
<name>A0AAN6S4Y6_9PEZI</name>
<dbReference type="AlphaFoldDB" id="A0AAN6S4Y6"/>
<sequence>MAATYDSGPEVAPQNYPEVAHHAPQPGPGQYGHQQPYQDSATPKPEQSPHAAYADPSTTYGSNPAASPYSTHAQTAPSHNKSEAATICGCSLLVFILSCIIALLSAAVIGLAAGTGVEASRANDATNKLLAMSSSVSAGPTKTTTVTAPAAAATDFNAIDDGCSNNPSGVNKTVYTSFSLLGGLKFTKYCNMDTPNAPLLSLFTADFDTCMDACAAFTKYEPPIFGNNINTTCAAVSFIPLWTNKVNATGGGAPGNCYLKPGPQNETALHVPNIGTECHAGILTGGS</sequence>
<keyword evidence="4" id="KW-1185">Reference proteome</keyword>
<organism evidence="3 4">
    <name type="scientific">Diplogelasinospora grovesii</name>
    <dbReference type="NCBI Taxonomy" id="303347"/>
    <lineage>
        <taxon>Eukaryota</taxon>
        <taxon>Fungi</taxon>
        <taxon>Dikarya</taxon>
        <taxon>Ascomycota</taxon>
        <taxon>Pezizomycotina</taxon>
        <taxon>Sordariomycetes</taxon>
        <taxon>Sordariomycetidae</taxon>
        <taxon>Sordariales</taxon>
        <taxon>Diplogelasinosporaceae</taxon>
        <taxon>Diplogelasinospora</taxon>
    </lineage>
</organism>
<keyword evidence="2" id="KW-0812">Transmembrane</keyword>
<dbReference type="Proteomes" id="UP001303473">
    <property type="component" value="Unassembled WGS sequence"/>
</dbReference>
<feature type="compositionally biased region" description="Polar residues" evidence="1">
    <location>
        <begin position="56"/>
        <end position="76"/>
    </location>
</feature>
<protein>
    <submittedName>
        <fullName evidence="3">Uncharacterized protein</fullName>
    </submittedName>
</protein>
<evidence type="ECO:0000313" key="4">
    <source>
        <dbReference type="Proteomes" id="UP001303473"/>
    </source>
</evidence>
<gene>
    <name evidence="3" type="ORF">QBC46DRAFT_363943</name>
</gene>
<feature type="region of interest" description="Disordered" evidence="1">
    <location>
        <begin position="1"/>
        <end position="76"/>
    </location>
</feature>
<evidence type="ECO:0000256" key="1">
    <source>
        <dbReference type="SAM" id="MobiDB-lite"/>
    </source>
</evidence>